<dbReference type="Proteomes" id="UP000288216">
    <property type="component" value="Unassembled WGS sequence"/>
</dbReference>
<comment type="caution">
    <text evidence="1">The sequence shown here is derived from an EMBL/GenBank/DDBJ whole genome shotgun (WGS) entry which is preliminary data.</text>
</comment>
<dbReference type="OMA" id="KMVEHNA"/>
<proteinExistence type="predicted"/>
<dbReference type="AlphaFoldDB" id="A0A401PAB1"/>
<reference evidence="1 2" key="1">
    <citation type="journal article" date="2018" name="Nat. Ecol. Evol.">
        <title>Shark genomes provide insights into elasmobranch evolution and the origin of vertebrates.</title>
        <authorList>
            <person name="Hara Y"/>
            <person name="Yamaguchi K"/>
            <person name="Onimaru K"/>
            <person name="Kadota M"/>
            <person name="Koyanagi M"/>
            <person name="Keeley SD"/>
            <person name="Tatsumi K"/>
            <person name="Tanaka K"/>
            <person name="Motone F"/>
            <person name="Kageyama Y"/>
            <person name="Nozu R"/>
            <person name="Adachi N"/>
            <person name="Nishimura O"/>
            <person name="Nakagawa R"/>
            <person name="Tanegashima C"/>
            <person name="Kiyatake I"/>
            <person name="Matsumoto R"/>
            <person name="Murakumo K"/>
            <person name="Nishida K"/>
            <person name="Terakita A"/>
            <person name="Kuratani S"/>
            <person name="Sato K"/>
            <person name="Hyodo S Kuraku.S."/>
        </authorList>
    </citation>
    <scope>NUCLEOTIDE SEQUENCE [LARGE SCALE GENOMIC DNA]</scope>
</reference>
<accession>A0A401PAB1</accession>
<evidence type="ECO:0000313" key="1">
    <source>
        <dbReference type="EMBL" id="GCB70075.1"/>
    </source>
</evidence>
<name>A0A401PAB1_SCYTO</name>
<organism evidence="1 2">
    <name type="scientific">Scyliorhinus torazame</name>
    <name type="common">Cloudy catshark</name>
    <name type="synonym">Catulus torazame</name>
    <dbReference type="NCBI Taxonomy" id="75743"/>
    <lineage>
        <taxon>Eukaryota</taxon>
        <taxon>Metazoa</taxon>
        <taxon>Chordata</taxon>
        <taxon>Craniata</taxon>
        <taxon>Vertebrata</taxon>
        <taxon>Chondrichthyes</taxon>
        <taxon>Elasmobranchii</taxon>
        <taxon>Galeomorphii</taxon>
        <taxon>Galeoidea</taxon>
        <taxon>Carcharhiniformes</taxon>
        <taxon>Scyliorhinidae</taxon>
        <taxon>Scyliorhinus</taxon>
    </lineage>
</organism>
<gene>
    <name evidence="1" type="ORF">scyTo_0008497</name>
</gene>
<evidence type="ECO:0000313" key="2">
    <source>
        <dbReference type="Proteomes" id="UP000288216"/>
    </source>
</evidence>
<protein>
    <submittedName>
        <fullName evidence="1">Uncharacterized protein</fullName>
    </submittedName>
</protein>
<keyword evidence="2" id="KW-1185">Reference proteome</keyword>
<dbReference type="EMBL" id="BFAA01003270">
    <property type="protein sequence ID" value="GCB70075.1"/>
    <property type="molecule type" value="Genomic_DNA"/>
</dbReference>
<dbReference type="OrthoDB" id="8685694at2759"/>
<sequence length="73" mass="8438">MDWERLPESAKEYERMKGNIEKLTGESSQLAMYQKKMVEHNAVLTRLSQNFNQVQSRLERVAAVKPGSTLLNQ</sequence>